<protein>
    <submittedName>
        <fullName evidence="2">Uncharacterized protein LOC119637347</fullName>
    </submittedName>
</protein>
<accession>A0A9C5YV35</accession>
<name>A0A9C5YV35_9MUSC</name>
<keyword evidence="1" id="KW-1185">Reference proteome</keyword>
<evidence type="ECO:0000313" key="1">
    <source>
        <dbReference type="Proteomes" id="UP000092443"/>
    </source>
</evidence>
<dbReference type="RefSeq" id="XP_037889245.1">
    <property type="nucleotide sequence ID" value="XM_038033317.1"/>
</dbReference>
<dbReference type="GeneID" id="119637347"/>
<dbReference type="AlphaFoldDB" id="A0A9C5YV35"/>
<dbReference type="Proteomes" id="UP000092443">
    <property type="component" value="Unplaced"/>
</dbReference>
<proteinExistence type="predicted"/>
<gene>
    <name evidence="2" type="primary">LOC119637347</name>
</gene>
<organism evidence="1 2">
    <name type="scientific">Glossina fuscipes</name>
    <dbReference type="NCBI Taxonomy" id="7396"/>
    <lineage>
        <taxon>Eukaryota</taxon>
        <taxon>Metazoa</taxon>
        <taxon>Ecdysozoa</taxon>
        <taxon>Arthropoda</taxon>
        <taxon>Hexapoda</taxon>
        <taxon>Insecta</taxon>
        <taxon>Pterygota</taxon>
        <taxon>Neoptera</taxon>
        <taxon>Endopterygota</taxon>
        <taxon>Diptera</taxon>
        <taxon>Brachycera</taxon>
        <taxon>Muscomorpha</taxon>
        <taxon>Hippoboscoidea</taxon>
        <taxon>Glossinidae</taxon>
        <taxon>Glossina</taxon>
    </lineage>
</organism>
<dbReference type="KEGG" id="gfs:119637347"/>
<reference evidence="2" key="1">
    <citation type="submission" date="2025-08" db="UniProtKB">
        <authorList>
            <consortium name="RefSeq"/>
        </authorList>
    </citation>
    <scope>IDENTIFICATION</scope>
    <source>
        <tissue evidence="2">Whole body pupa</tissue>
    </source>
</reference>
<evidence type="ECO:0000313" key="2">
    <source>
        <dbReference type="RefSeq" id="XP_037889245.1"/>
    </source>
</evidence>
<sequence>MTLIMAFENCSYLPQNLTNRITNKPQIGELMAKLTSIFEQKIGCILNFKASLQYTAPIYTKDRQILNALEERVNKGLDELEKERIITTVGNSECVSPLVPIPKATKRLQEIGIFLPP</sequence>